<comment type="caution">
    <text evidence="2">The sequence shown here is derived from an EMBL/GenBank/DDBJ whole genome shotgun (WGS) entry which is preliminary data.</text>
</comment>
<feature type="compositionally biased region" description="Basic residues" evidence="1">
    <location>
        <begin position="151"/>
        <end position="162"/>
    </location>
</feature>
<feature type="compositionally biased region" description="Low complexity" evidence="1">
    <location>
        <begin position="27"/>
        <end position="55"/>
    </location>
</feature>
<accession>A0A9P6KA62</accession>
<feature type="compositionally biased region" description="Acidic residues" evidence="1">
    <location>
        <begin position="69"/>
        <end position="103"/>
    </location>
</feature>
<feature type="compositionally biased region" description="Polar residues" evidence="1">
    <location>
        <begin position="184"/>
        <end position="199"/>
    </location>
</feature>
<feature type="compositionally biased region" description="Pro residues" evidence="1">
    <location>
        <begin position="17"/>
        <end position="26"/>
    </location>
</feature>
<feature type="compositionally biased region" description="Polar residues" evidence="1">
    <location>
        <begin position="404"/>
        <end position="431"/>
    </location>
</feature>
<sequence length="563" mass="60894">MSAYSLERAQPFQPTLSPSPSPPPPQQQHHQSHQPSTSTSSSHLIHPLLSTHHTPMQQSPTPPPQQQQLEEEEEEDDDDDEEEEEEEEEDDDDYEEEDEEEEQQQQLLQQQQQLDTPSIHKGRTRPDPNSDAASSSSASATVSASDAATMKARRKYNRKHGQQHQTQEHKQREQDNVLRDSPHSMLTSSPYSMSVSTASVPSTIQDYRGYPSPLPLLPPVDVEVHQVASDSEGCLSAVSHCSAQYSSSASIAPIRRGKVFKKPTRQHTLPASMPYSTSSSPSSSPVAAGRTGILAPAPGSILVLPMTRPSSPSLFSGHCTPVSSYCSSLATSRSTSPIRGSRRLLSKQQLAAVDNCEEGQSSQSGQSGQLGQLGQSSLDCATPRQADQSSHNGDFWKGKERQRTLSNRSDVTLSPMVVSSPTMGNDVQTPLTALATKPPMTPPSPRTRSKKKRRQTKKKNRSMSNQVIQRPVVSVGEYEGHVDADDSGEDEEGAGFRSPVPSMASSLVPSLAPSPVCIKAPEHAPQLDSDLGKDAFSIPSIVSSPTAEDDDAPQTPPPFISLG</sequence>
<feature type="compositionally biased region" description="Basic residues" evidence="1">
    <location>
        <begin position="447"/>
        <end position="461"/>
    </location>
</feature>
<feature type="compositionally biased region" description="Low complexity" evidence="1">
    <location>
        <begin position="270"/>
        <end position="285"/>
    </location>
</feature>
<feature type="region of interest" description="Disordered" evidence="1">
    <location>
        <begin position="355"/>
        <end position="563"/>
    </location>
</feature>
<feature type="compositionally biased region" description="Low complexity" evidence="1">
    <location>
        <begin position="359"/>
        <end position="378"/>
    </location>
</feature>
<feature type="compositionally biased region" description="Low complexity" evidence="1">
    <location>
        <begin position="130"/>
        <end position="149"/>
    </location>
</feature>
<keyword evidence="3" id="KW-1185">Reference proteome</keyword>
<protein>
    <submittedName>
        <fullName evidence="2">Uncharacterized protein</fullName>
    </submittedName>
</protein>
<gene>
    <name evidence="2" type="ORF">BGW38_007395</name>
</gene>
<proteinExistence type="predicted"/>
<feature type="compositionally biased region" description="Low complexity" evidence="1">
    <location>
        <begin position="498"/>
        <end position="516"/>
    </location>
</feature>
<evidence type="ECO:0000313" key="3">
    <source>
        <dbReference type="Proteomes" id="UP000780801"/>
    </source>
</evidence>
<reference evidence="2" key="1">
    <citation type="journal article" date="2020" name="Fungal Divers.">
        <title>Resolving the Mortierellaceae phylogeny through synthesis of multi-gene phylogenetics and phylogenomics.</title>
        <authorList>
            <person name="Vandepol N."/>
            <person name="Liber J."/>
            <person name="Desiro A."/>
            <person name="Na H."/>
            <person name="Kennedy M."/>
            <person name="Barry K."/>
            <person name="Grigoriev I.V."/>
            <person name="Miller A.N."/>
            <person name="O'Donnell K."/>
            <person name="Stajich J.E."/>
            <person name="Bonito G."/>
        </authorList>
    </citation>
    <scope>NUCLEOTIDE SEQUENCE</scope>
    <source>
        <strain evidence="2">KOD1015</strain>
    </source>
</reference>
<feature type="non-terminal residue" evidence="2">
    <location>
        <position position="563"/>
    </location>
</feature>
<evidence type="ECO:0000313" key="2">
    <source>
        <dbReference type="EMBL" id="KAF9577406.1"/>
    </source>
</evidence>
<feature type="region of interest" description="Disordered" evidence="1">
    <location>
        <begin position="1"/>
        <end position="199"/>
    </location>
</feature>
<feature type="compositionally biased region" description="Basic and acidic residues" evidence="1">
    <location>
        <begin position="166"/>
        <end position="182"/>
    </location>
</feature>
<feature type="compositionally biased region" description="Low complexity" evidence="1">
    <location>
        <begin position="104"/>
        <end position="115"/>
    </location>
</feature>
<evidence type="ECO:0000256" key="1">
    <source>
        <dbReference type="SAM" id="MobiDB-lite"/>
    </source>
</evidence>
<dbReference type="AlphaFoldDB" id="A0A9P6KA62"/>
<feature type="compositionally biased region" description="Pro residues" evidence="1">
    <location>
        <begin position="554"/>
        <end position="563"/>
    </location>
</feature>
<name>A0A9P6KA62_9FUNG</name>
<dbReference type="Proteomes" id="UP000780801">
    <property type="component" value="Unassembled WGS sequence"/>
</dbReference>
<feature type="compositionally biased region" description="Basic and acidic residues" evidence="1">
    <location>
        <begin position="394"/>
        <end position="403"/>
    </location>
</feature>
<dbReference type="EMBL" id="JAABOA010004878">
    <property type="protein sequence ID" value="KAF9577406.1"/>
    <property type="molecule type" value="Genomic_DNA"/>
</dbReference>
<feature type="region of interest" description="Disordered" evidence="1">
    <location>
        <begin position="268"/>
        <end position="291"/>
    </location>
</feature>
<organism evidence="2 3">
    <name type="scientific">Lunasporangiospora selenospora</name>
    <dbReference type="NCBI Taxonomy" id="979761"/>
    <lineage>
        <taxon>Eukaryota</taxon>
        <taxon>Fungi</taxon>
        <taxon>Fungi incertae sedis</taxon>
        <taxon>Mucoromycota</taxon>
        <taxon>Mortierellomycotina</taxon>
        <taxon>Mortierellomycetes</taxon>
        <taxon>Mortierellales</taxon>
        <taxon>Mortierellaceae</taxon>
        <taxon>Lunasporangiospora</taxon>
    </lineage>
</organism>